<gene>
    <name evidence="1" type="ORF">XDN619_LOCUS28528</name>
</gene>
<dbReference type="AlphaFoldDB" id="A0A816XSC9"/>
<dbReference type="Proteomes" id="UP000663887">
    <property type="component" value="Unassembled WGS sequence"/>
</dbReference>
<evidence type="ECO:0000313" key="2">
    <source>
        <dbReference type="Proteomes" id="UP000663887"/>
    </source>
</evidence>
<evidence type="ECO:0000313" key="1">
    <source>
        <dbReference type="EMBL" id="CAF2150251.1"/>
    </source>
</evidence>
<proteinExistence type="predicted"/>
<feature type="non-terminal residue" evidence="1">
    <location>
        <position position="28"/>
    </location>
</feature>
<reference evidence="1" key="1">
    <citation type="submission" date="2021-02" db="EMBL/GenBank/DDBJ databases">
        <authorList>
            <person name="Nowell W R."/>
        </authorList>
    </citation>
    <scope>NUCLEOTIDE SEQUENCE</scope>
</reference>
<accession>A0A816XSC9</accession>
<organism evidence="1 2">
    <name type="scientific">Rotaria magnacalcarata</name>
    <dbReference type="NCBI Taxonomy" id="392030"/>
    <lineage>
        <taxon>Eukaryota</taxon>
        <taxon>Metazoa</taxon>
        <taxon>Spiralia</taxon>
        <taxon>Gnathifera</taxon>
        <taxon>Rotifera</taxon>
        <taxon>Eurotatoria</taxon>
        <taxon>Bdelloidea</taxon>
        <taxon>Philodinida</taxon>
        <taxon>Philodinidae</taxon>
        <taxon>Rotaria</taxon>
    </lineage>
</organism>
<sequence length="28" mass="3083">MDVIFKLWLGSDYSSQSSGYGLVFLIVG</sequence>
<comment type="caution">
    <text evidence="1">The sequence shown here is derived from an EMBL/GenBank/DDBJ whole genome shotgun (WGS) entry which is preliminary data.</text>
</comment>
<protein>
    <submittedName>
        <fullName evidence="1">Uncharacterized protein</fullName>
    </submittedName>
</protein>
<name>A0A816XSC9_9BILA</name>
<dbReference type="EMBL" id="CAJNRG010013614">
    <property type="protein sequence ID" value="CAF2150251.1"/>
    <property type="molecule type" value="Genomic_DNA"/>
</dbReference>